<protein>
    <submittedName>
        <fullName evidence="2">Uncharacterized protein</fullName>
    </submittedName>
</protein>
<proteinExistence type="predicted"/>
<sequence>MVKKSLDQIVWATPEKPHGLWAYCVICEKDIRELRTRKNTCSDECHALKVKDIDRKSYANQMAKDPDYAKKQSAKQYSRIKADPNKMEAKRIAQNERMQMPSYKESSQKSHKKYRSNPKTKQLIAKRMRKYRDENPEIIAEIERRRIAKRSEERKRLKIENPEKFAELQQHEREKAAKRKAEKRFAELQKDLEKLVTNDE</sequence>
<organism evidence="2 3">
    <name type="scientific">Acinetobacter indicus</name>
    <dbReference type="NCBI Taxonomy" id="756892"/>
    <lineage>
        <taxon>Bacteria</taxon>
        <taxon>Pseudomonadati</taxon>
        <taxon>Pseudomonadota</taxon>
        <taxon>Gammaproteobacteria</taxon>
        <taxon>Moraxellales</taxon>
        <taxon>Moraxellaceae</taxon>
        <taxon>Acinetobacter</taxon>
    </lineage>
</organism>
<dbReference type="RefSeq" id="WP_163146624.1">
    <property type="nucleotide sequence ID" value="NZ_CP044458.1"/>
</dbReference>
<feature type="region of interest" description="Disordered" evidence="1">
    <location>
        <begin position="160"/>
        <end position="181"/>
    </location>
</feature>
<evidence type="ECO:0000313" key="3">
    <source>
        <dbReference type="Proteomes" id="UP000503440"/>
    </source>
</evidence>
<feature type="compositionally biased region" description="Basic residues" evidence="1">
    <location>
        <begin position="109"/>
        <end position="119"/>
    </location>
</feature>
<gene>
    <name evidence="2" type="ORF">FSC09_17050</name>
</gene>
<dbReference type="EMBL" id="CP044458">
    <property type="protein sequence ID" value="QIC72065.1"/>
    <property type="molecule type" value="Genomic_DNA"/>
</dbReference>
<geneLocation type="plasmid" evidence="3">
    <name>pb18-3</name>
</geneLocation>
<dbReference type="AlphaFoldDB" id="A0A6C0Y8Z2"/>
<keyword evidence="2" id="KW-0614">Plasmid</keyword>
<accession>A0A6C0Y8Z2</accession>
<evidence type="ECO:0000256" key="1">
    <source>
        <dbReference type="SAM" id="MobiDB-lite"/>
    </source>
</evidence>
<feature type="compositionally biased region" description="Basic and acidic residues" evidence="1">
    <location>
        <begin position="160"/>
        <end position="175"/>
    </location>
</feature>
<evidence type="ECO:0000313" key="2">
    <source>
        <dbReference type="EMBL" id="QIC72065.1"/>
    </source>
</evidence>
<name>A0A6C0Y8Z2_9GAMM</name>
<dbReference type="Proteomes" id="UP000503440">
    <property type="component" value="Plasmid pB18-3"/>
</dbReference>
<feature type="region of interest" description="Disordered" evidence="1">
    <location>
        <begin position="61"/>
        <end position="119"/>
    </location>
</feature>
<feature type="compositionally biased region" description="Basic and acidic residues" evidence="1">
    <location>
        <begin position="80"/>
        <end position="94"/>
    </location>
</feature>
<reference evidence="2 3" key="1">
    <citation type="submission" date="2019-09" db="EMBL/GenBank/DDBJ databases">
        <title>Non-baumannii Acinetobacter spp. carrying blaNDM-1 isolated in China.</title>
        <authorList>
            <person name="Cui C."/>
            <person name="Chen C."/>
            <person name="Sun J."/>
            <person name="Liu Y."/>
        </authorList>
    </citation>
    <scope>NUCLEOTIDE SEQUENCE [LARGE SCALE GENOMIC DNA]</scope>
    <source>
        <strain evidence="2 3">B18</strain>
        <plasmid evidence="3">pb18-3</plasmid>
    </source>
</reference>